<dbReference type="GO" id="GO:0005524">
    <property type="term" value="F:ATP binding"/>
    <property type="evidence" value="ECO:0007669"/>
    <property type="project" value="UniProtKB-UniRule"/>
</dbReference>
<feature type="transmembrane region" description="Helical" evidence="7">
    <location>
        <begin position="14"/>
        <end position="31"/>
    </location>
</feature>
<dbReference type="SMART" id="SM00220">
    <property type="entry name" value="S_TKc"/>
    <property type="match status" value="1"/>
</dbReference>
<dbReference type="InterPro" id="IPR000719">
    <property type="entry name" value="Prot_kinase_dom"/>
</dbReference>
<dbReference type="PROSITE" id="PS00107">
    <property type="entry name" value="PROTEIN_KINASE_ATP"/>
    <property type="match status" value="1"/>
</dbReference>
<keyword evidence="3 5" id="KW-0547">Nucleotide-binding</keyword>
<keyword evidence="7" id="KW-1133">Transmembrane helix</keyword>
<comment type="similarity">
    <text evidence="1">Belongs to the protein kinase superfamily. STE Ser/Thr protein kinase family. STE20 subfamily.</text>
</comment>
<evidence type="ECO:0000256" key="3">
    <source>
        <dbReference type="ARBA" id="ARBA00022741"/>
    </source>
</evidence>
<proteinExistence type="inferred from homology"/>
<gene>
    <name evidence="9" type="ORF">HGM15179_017374</name>
</gene>
<comment type="caution">
    <text evidence="9">The sequence shown here is derived from an EMBL/GenBank/DDBJ whole genome shotgun (WGS) entry which is preliminary data.</text>
</comment>
<accession>A0A8K1LDE4</accession>
<feature type="region of interest" description="Disordered" evidence="6">
    <location>
        <begin position="165"/>
        <end position="197"/>
    </location>
</feature>
<keyword evidence="4 5" id="KW-0067">ATP-binding</keyword>
<dbReference type="SUPFAM" id="SSF56112">
    <property type="entry name" value="Protein kinase-like (PK-like)"/>
    <property type="match status" value="1"/>
</dbReference>
<dbReference type="InterPro" id="IPR011009">
    <property type="entry name" value="Kinase-like_dom_sf"/>
</dbReference>
<evidence type="ECO:0000256" key="7">
    <source>
        <dbReference type="SAM" id="Phobius"/>
    </source>
</evidence>
<dbReference type="Gene3D" id="3.30.200.20">
    <property type="entry name" value="Phosphorylase Kinase, domain 1"/>
    <property type="match status" value="1"/>
</dbReference>
<dbReference type="InterPro" id="IPR017441">
    <property type="entry name" value="Protein_kinase_ATP_BS"/>
</dbReference>
<dbReference type="Gene3D" id="1.10.510.10">
    <property type="entry name" value="Transferase(Phosphotransferase) domain 1"/>
    <property type="match status" value="1"/>
</dbReference>
<evidence type="ECO:0000256" key="6">
    <source>
        <dbReference type="SAM" id="MobiDB-lite"/>
    </source>
</evidence>
<evidence type="ECO:0000256" key="5">
    <source>
        <dbReference type="PROSITE-ProRule" id="PRU10141"/>
    </source>
</evidence>
<evidence type="ECO:0000256" key="4">
    <source>
        <dbReference type="ARBA" id="ARBA00022840"/>
    </source>
</evidence>
<evidence type="ECO:0000259" key="8">
    <source>
        <dbReference type="PROSITE" id="PS50011"/>
    </source>
</evidence>
<dbReference type="PANTHER" id="PTHR45832">
    <property type="entry name" value="SERINE/THREONINE-PROTEIN KINASE SAMKA-RELATED-RELATED"/>
    <property type="match status" value="1"/>
</dbReference>
<name>A0A8K1LDE4_9PASS</name>
<keyword evidence="10" id="KW-1185">Reference proteome</keyword>
<dbReference type="GO" id="GO:0004674">
    <property type="term" value="F:protein serine/threonine kinase activity"/>
    <property type="evidence" value="ECO:0007669"/>
    <property type="project" value="UniProtKB-EC"/>
</dbReference>
<dbReference type="PROSITE" id="PS50011">
    <property type="entry name" value="PROTEIN_KINASE_DOM"/>
    <property type="match status" value="1"/>
</dbReference>
<dbReference type="InterPro" id="IPR051931">
    <property type="entry name" value="PAK3-like"/>
</dbReference>
<organism evidence="9 10">
    <name type="scientific">Zosterops borbonicus</name>
    <dbReference type="NCBI Taxonomy" id="364589"/>
    <lineage>
        <taxon>Eukaryota</taxon>
        <taxon>Metazoa</taxon>
        <taxon>Chordata</taxon>
        <taxon>Craniata</taxon>
        <taxon>Vertebrata</taxon>
        <taxon>Euteleostomi</taxon>
        <taxon>Archelosauria</taxon>
        <taxon>Archosauria</taxon>
        <taxon>Dinosauria</taxon>
        <taxon>Saurischia</taxon>
        <taxon>Theropoda</taxon>
        <taxon>Coelurosauria</taxon>
        <taxon>Aves</taxon>
        <taxon>Neognathae</taxon>
        <taxon>Neoaves</taxon>
        <taxon>Telluraves</taxon>
        <taxon>Australaves</taxon>
        <taxon>Passeriformes</taxon>
        <taxon>Sylvioidea</taxon>
        <taxon>Zosteropidae</taxon>
        <taxon>Zosterops</taxon>
    </lineage>
</organism>
<feature type="region of interest" description="Disordered" evidence="6">
    <location>
        <begin position="59"/>
        <end position="88"/>
    </location>
</feature>
<feature type="non-terminal residue" evidence="9">
    <location>
        <position position="577"/>
    </location>
</feature>
<keyword evidence="7" id="KW-0812">Transmembrane</keyword>
<reference evidence="9" key="1">
    <citation type="submission" date="2019-04" db="EMBL/GenBank/DDBJ databases">
        <title>Genome assembly of Zosterops borbonicus 15179.</title>
        <authorList>
            <person name="Leroy T."/>
            <person name="Anselmetti Y."/>
            <person name="Tilak M.-K."/>
            <person name="Nabholz B."/>
        </authorList>
    </citation>
    <scope>NUCLEOTIDE SEQUENCE</scope>
    <source>
        <strain evidence="9">HGM_15179</strain>
        <tissue evidence="9">Muscle</tissue>
    </source>
</reference>
<evidence type="ECO:0000256" key="1">
    <source>
        <dbReference type="ARBA" id="ARBA00008874"/>
    </source>
</evidence>
<evidence type="ECO:0000256" key="2">
    <source>
        <dbReference type="ARBA" id="ARBA00012513"/>
    </source>
</evidence>
<evidence type="ECO:0000313" key="10">
    <source>
        <dbReference type="Proteomes" id="UP000796761"/>
    </source>
</evidence>
<protein>
    <recommendedName>
        <fullName evidence="2">non-specific serine/threonine protein kinase</fullName>
        <ecNumber evidence="2">2.7.11.1</ecNumber>
    </recommendedName>
</protein>
<feature type="region of interest" description="Disordered" evidence="6">
    <location>
        <begin position="119"/>
        <end position="150"/>
    </location>
</feature>
<dbReference type="EC" id="2.7.11.1" evidence="2"/>
<dbReference type="Proteomes" id="UP000796761">
    <property type="component" value="Unassembled WGS sequence"/>
</dbReference>
<dbReference type="OrthoDB" id="9210033at2759"/>
<evidence type="ECO:0000313" key="9">
    <source>
        <dbReference type="EMBL" id="TRZ09736.1"/>
    </source>
</evidence>
<dbReference type="EMBL" id="SWJQ01001005">
    <property type="protein sequence ID" value="TRZ09736.1"/>
    <property type="molecule type" value="Genomic_DNA"/>
</dbReference>
<dbReference type="Pfam" id="PF00069">
    <property type="entry name" value="Pkinase"/>
    <property type="match status" value="1"/>
</dbReference>
<feature type="domain" description="Protein kinase" evidence="8">
    <location>
        <begin position="298"/>
        <end position="549"/>
    </location>
</feature>
<dbReference type="FunFam" id="1.10.510.10:FF:000421">
    <property type="entry name" value="Serine/threonine-protein kinase PAK 6"/>
    <property type="match status" value="1"/>
</dbReference>
<feature type="compositionally biased region" description="Polar residues" evidence="6">
    <location>
        <begin position="173"/>
        <end position="188"/>
    </location>
</feature>
<sequence>AANLHSSATMIKPLAAAVCTVFGISYSYYYFTNLTRHLTNIFRGANPESTEQIAVPPLAASAPGEEANEEEIEQNGHNSPAVVTPQPERPEPVLLNEEHEQTVSSEMPCQTQGELFPAQEQEEQLRQVEEPQENGPNITAEPQAELPELQRDIVAVRRKIREDRRGIQDEKNLPQQRGDQQTQNINKQRQAELQETEARIKAREKRLDEEIQIVREKFNVLLQKHNFLQNQIYTSFIMQPAAAGPLFRGASSPQSKDWSPLALFSSSVLMSAQKEEMEEKHLELLSRMVNMENPMMKYTELEHIGCGGFGEVCRALDIATGEEVAIKKINLRGLRTKEVTLNELMVMKRNRSPNLVNYLDSYLLHEELWIVMEYMDGGTLSSIINEIQMSEVEIAAVSRECLQGLDFLHSNLMIHRDVKSCNILLRRDGSVKLADFGLSTLLITDQNQRTSMVGTSWWMAPEIVTHKPYGPKVDIWSFGIVGFEMVEGDVPHGKESSFSARQLIATGGTPQLQQPELLSALLRDFLSCCLQTDEAQRWSAKELLQHEFVTSAKPASSLVPLISLVKRRTDKAMWQSF</sequence>
<dbReference type="PANTHER" id="PTHR45832:SF22">
    <property type="entry name" value="SERINE_THREONINE-PROTEIN KINASE SAMKA-RELATED"/>
    <property type="match status" value="1"/>
</dbReference>
<dbReference type="PROSITE" id="PS00108">
    <property type="entry name" value="PROTEIN_KINASE_ST"/>
    <property type="match status" value="1"/>
</dbReference>
<keyword evidence="7" id="KW-0472">Membrane</keyword>
<dbReference type="InterPro" id="IPR008271">
    <property type="entry name" value="Ser/Thr_kinase_AS"/>
</dbReference>
<feature type="binding site" evidence="5">
    <location>
        <position position="328"/>
    </location>
    <ligand>
        <name>ATP</name>
        <dbReference type="ChEBI" id="CHEBI:30616"/>
    </ligand>
</feature>
<dbReference type="AlphaFoldDB" id="A0A8K1LDE4"/>